<dbReference type="PANTHER" id="PTHR43553">
    <property type="entry name" value="HEAVY METAL TRANSPORTER"/>
    <property type="match status" value="1"/>
</dbReference>
<evidence type="ECO:0000313" key="5">
    <source>
        <dbReference type="EMBL" id="MCV2879444.1"/>
    </source>
</evidence>
<evidence type="ECO:0000256" key="1">
    <source>
        <dbReference type="ARBA" id="ARBA00022448"/>
    </source>
</evidence>
<dbReference type="Proteomes" id="UP001526166">
    <property type="component" value="Unassembled WGS sequence"/>
</dbReference>
<gene>
    <name evidence="5" type="ORF">OE699_11350</name>
</gene>
<keyword evidence="3 5" id="KW-0067">ATP-binding</keyword>
<dbReference type="InterPro" id="IPR003439">
    <property type="entry name" value="ABC_transporter-like_ATP-bd"/>
</dbReference>
<evidence type="ECO:0000259" key="4">
    <source>
        <dbReference type="PROSITE" id="PS50893"/>
    </source>
</evidence>
<keyword evidence="2" id="KW-0547">Nucleotide-binding</keyword>
<dbReference type="InterPro" id="IPR050095">
    <property type="entry name" value="ECF_ABC_transporter_ATP-bd"/>
</dbReference>
<comment type="caution">
    <text evidence="5">The sequence shown here is derived from an EMBL/GenBank/DDBJ whole genome shotgun (WGS) entry which is preliminary data.</text>
</comment>
<evidence type="ECO:0000313" key="6">
    <source>
        <dbReference type="Proteomes" id="UP001526166"/>
    </source>
</evidence>
<dbReference type="GO" id="GO:0005524">
    <property type="term" value="F:ATP binding"/>
    <property type="evidence" value="ECO:0007669"/>
    <property type="project" value="UniProtKB-KW"/>
</dbReference>
<dbReference type="SMART" id="SM00382">
    <property type="entry name" value="AAA"/>
    <property type="match status" value="1"/>
</dbReference>
<name>A0ABT3A146_9RHOB</name>
<sequence length="254" mass="27433">MKPDLSTAGRDLPRSSARLEITEASLQLDARLVLERINLDLSFRRLGIVGRNGSGKSTLLRLVAGLVAPSAGQCRLNGTDVLSDRRAALREVGILFQNPDHQIIFPTVLEEIVFGLRQLGRSKRAAQDEARATLARFGKSDWADVFVSTLSQGQKHLVCLMSVVAMAPRTLLLDEPFAGLDIPTKAQLTRYLGLFQGAVIHVSHDPADLAGYETVLWLEKGRIAALGDGAAVLGGYLDEMARQGEGDDISHLAG</sequence>
<feature type="domain" description="ABC transporter" evidence="4">
    <location>
        <begin position="19"/>
        <end position="245"/>
    </location>
</feature>
<accession>A0ABT3A146</accession>
<dbReference type="RefSeq" id="WP_218628542.1">
    <property type="nucleotide sequence ID" value="NZ_JAHVAI010000001.1"/>
</dbReference>
<dbReference type="InterPro" id="IPR015856">
    <property type="entry name" value="ABC_transpr_CbiO/EcfA_su"/>
</dbReference>
<dbReference type="InterPro" id="IPR003593">
    <property type="entry name" value="AAA+_ATPase"/>
</dbReference>
<organism evidence="5 6">
    <name type="scientific">Sedimentimonas flavescens</name>
    <dbReference type="NCBI Taxonomy" id="2851012"/>
    <lineage>
        <taxon>Bacteria</taxon>
        <taxon>Pseudomonadati</taxon>
        <taxon>Pseudomonadota</taxon>
        <taxon>Alphaproteobacteria</taxon>
        <taxon>Rhodobacterales</taxon>
        <taxon>Rhodobacter group</taxon>
        <taxon>Sedimentimonas</taxon>
    </lineage>
</organism>
<keyword evidence="6" id="KW-1185">Reference proteome</keyword>
<dbReference type="EMBL" id="JAOWKW010000009">
    <property type="protein sequence ID" value="MCV2879444.1"/>
    <property type="molecule type" value="Genomic_DNA"/>
</dbReference>
<evidence type="ECO:0000256" key="2">
    <source>
        <dbReference type="ARBA" id="ARBA00022741"/>
    </source>
</evidence>
<dbReference type="CDD" id="cd03225">
    <property type="entry name" value="ABC_cobalt_CbiO_domain1"/>
    <property type="match status" value="1"/>
</dbReference>
<reference evidence="5 6" key="1">
    <citation type="submission" date="2022-10" db="EMBL/GenBank/DDBJ databases">
        <title>Sinirhodobacter sp. nov., isolated from ocean surface sediments.</title>
        <authorList>
            <person name="He W."/>
            <person name="Wang L."/>
            <person name="Zhang D.-F."/>
        </authorList>
    </citation>
    <scope>NUCLEOTIDE SEQUENCE [LARGE SCALE GENOMIC DNA]</scope>
    <source>
        <strain evidence="5 6">WL0115</strain>
    </source>
</reference>
<dbReference type="Pfam" id="PF00005">
    <property type="entry name" value="ABC_tran"/>
    <property type="match status" value="1"/>
</dbReference>
<proteinExistence type="predicted"/>
<evidence type="ECO:0000256" key="3">
    <source>
        <dbReference type="ARBA" id="ARBA00022840"/>
    </source>
</evidence>
<protein>
    <submittedName>
        <fullName evidence="5">Energy-coupling factor ABC transporter ATP-binding protein</fullName>
    </submittedName>
</protein>
<dbReference type="PROSITE" id="PS50893">
    <property type="entry name" value="ABC_TRANSPORTER_2"/>
    <property type="match status" value="1"/>
</dbReference>
<keyword evidence="1" id="KW-0813">Transport</keyword>